<feature type="non-terminal residue" evidence="1">
    <location>
        <position position="1"/>
    </location>
</feature>
<reference evidence="1" key="1">
    <citation type="submission" date="2020-02" db="EMBL/GenBank/DDBJ databases">
        <authorList>
            <person name="Meier V. D."/>
        </authorList>
    </citation>
    <scope>NUCLEOTIDE SEQUENCE</scope>
    <source>
        <strain evidence="1">AVDCRST_MAG93</strain>
    </source>
</reference>
<sequence>CQDTPGKFWPISSKTVRGTAWKSYGARCPKPGSGDSFTPTATERAYSAFFAPWQHRPCEKFDGGTTTVEGV</sequence>
<organism evidence="1">
    <name type="scientific">uncultured Chloroflexia bacterium</name>
    <dbReference type="NCBI Taxonomy" id="1672391"/>
    <lineage>
        <taxon>Bacteria</taxon>
        <taxon>Bacillati</taxon>
        <taxon>Chloroflexota</taxon>
        <taxon>Chloroflexia</taxon>
        <taxon>environmental samples</taxon>
    </lineage>
</organism>
<protein>
    <submittedName>
        <fullName evidence="1">Uncharacterized protein</fullName>
    </submittedName>
</protein>
<proteinExistence type="predicted"/>
<gene>
    <name evidence="1" type="ORF">AVDCRST_MAG93-9154</name>
</gene>
<accession>A0A6J4N810</accession>
<dbReference type="EMBL" id="CADCTR010003069">
    <property type="protein sequence ID" value="CAA9380689.1"/>
    <property type="molecule type" value="Genomic_DNA"/>
</dbReference>
<feature type="non-terminal residue" evidence="1">
    <location>
        <position position="71"/>
    </location>
</feature>
<evidence type="ECO:0000313" key="1">
    <source>
        <dbReference type="EMBL" id="CAA9380689.1"/>
    </source>
</evidence>
<name>A0A6J4N810_9CHLR</name>
<dbReference type="AlphaFoldDB" id="A0A6J4N810"/>